<dbReference type="Proteomes" id="UP000009096">
    <property type="component" value="Chromosome 8"/>
</dbReference>
<dbReference type="RefSeq" id="XP_018753193.1">
    <property type="nucleotide sequence ID" value="XM_018905291.1"/>
</dbReference>
<evidence type="ECO:0000313" key="1">
    <source>
        <dbReference type="EMBL" id="EWG47002.1"/>
    </source>
</evidence>
<name>W7MQV7_GIBM7</name>
<reference evidence="1 2" key="1">
    <citation type="journal article" date="2010" name="Nature">
        <title>Comparative genomics reveals mobile pathogenicity chromosomes in Fusarium.</title>
        <authorList>
            <person name="Ma L.J."/>
            <person name="van der Does H.C."/>
            <person name="Borkovich K.A."/>
            <person name="Coleman J.J."/>
            <person name="Daboussi M.J."/>
            <person name="Di Pietro A."/>
            <person name="Dufresne M."/>
            <person name="Freitag M."/>
            <person name="Grabherr M."/>
            <person name="Henrissat B."/>
            <person name="Houterman P.M."/>
            <person name="Kang S."/>
            <person name="Shim W.B."/>
            <person name="Woloshuk C."/>
            <person name="Xie X."/>
            <person name="Xu J.R."/>
            <person name="Antoniw J."/>
            <person name="Baker S.E."/>
            <person name="Bluhm B.H."/>
            <person name="Breakspear A."/>
            <person name="Brown D.W."/>
            <person name="Butchko R.A."/>
            <person name="Chapman S."/>
            <person name="Coulson R."/>
            <person name="Coutinho P.M."/>
            <person name="Danchin E.G."/>
            <person name="Diener A."/>
            <person name="Gale L.R."/>
            <person name="Gardiner D.M."/>
            <person name="Goff S."/>
            <person name="Hammond-Kosack K.E."/>
            <person name="Hilburn K."/>
            <person name="Hua-Van A."/>
            <person name="Jonkers W."/>
            <person name="Kazan K."/>
            <person name="Kodira C.D."/>
            <person name="Koehrsen M."/>
            <person name="Kumar L."/>
            <person name="Lee Y.H."/>
            <person name="Li L."/>
            <person name="Manners J.M."/>
            <person name="Miranda-Saavedra D."/>
            <person name="Mukherjee M."/>
            <person name="Park G."/>
            <person name="Park J."/>
            <person name="Park S.Y."/>
            <person name="Proctor R.H."/>
            <person name="Regev A."/>
            <person name="Ruiz-Roldan M.C."/>
            <person name="Sain D."/>
            <person name="Sakthikumar S."/>
            <person name="Sykes S."/>
            <person name="Schwartz D.C."/>
            <person name="Turgeon B.G."/>
            <person name="Wapinski I."/>
            <person name="Yoder O."/>
            <person name="Young S."/>
            <person name="Zeng Q."/>
            <person name="Zhou S."/>
            <person name="Galagan J."/>
            <person name="Cuomo C.A."/>
            <person name="Kistler H.C."/>
            <person name="Rep M."/>
        </authorList>
    </citation>
    <scope>NUCLEOTIDE SEQUENCE [LARGE SCALE GENOMIC DNA]</scope>
    <source>
        <strain evidence="2">M3125 / FGSC 7600</strain>
    </source>
</reference>
<evidence type="ECO:0000313" key="2">
    <source>
        <dbReference type="Proteomes" id="UP000009096"/>
    </source>
</evidence>
<accession>W7MQV7</accession>
<dbReference type="VEuPathDB" id="FungiDB:FVEG_16054"/>
<dbReference type="GeneID" id="30072930"/>
<sequence length="41" mass="4555">MSAEFIMLNCVDPHTTSLVTFDIRPPGHLLVPRSCVDVVPF</sequence>
<gene>
    <name evidence="1" type="ORF">FVEG_16054</name>
</gene>
<dbReference type="EMBL" id="DS022250">
    <property type="protein sequence ID" value="EWG47002.1"/>
    <property type="molecule type" value="Genomic_DNA"/>
</dbReference>
<dbReference type="KEGG" id="fvr:FVEG_16054"/>
<proteinExistence type="predicted"/>
<dbReference type="AlphaFoldDB" id="W7MQV7"/>
<dbReference type="EMBL" id="CM000585">
    <property type="protein sequence ID" value="EWG47002.1"/>
    <property type="molecule type" value="Genomic_DNA"/>
</dbReference>
<organism evidence="1 2">
    <name type="scientific">Gibberella moniliformis (strain M3125 / FGSC 7600)</name>
    <name type="common">Maize ear and stalk rot fungus</name>
    <name type="synonym">Fusarium verticillioides</name>
    <dbReference type="NCBI Taxonomy" id="334819"/>
    <lineage>
        <taxon>Eukaryota</taxon>
        <taxon>Fungi</taxon>
        <taxon>Dikarya</taxon>
        <taxon>Ascomycota</taxon>
        <taxon>Pezizomycotina</taxon>
        <taxon>Sordariomycetes</taxon>
        <taxon>Hypocreomycetidae</taxon>
        <taxon>Hypocreales</taxon>
        <taxon>Nectriaceae</taxon>
        <taxon>Fusarium</taxon>
        <taxon>Fusarium fujikuroi species complex</taxon>
    </lineage>
</organism>
<keyword evidence="2" id="KW-1185">Reference proteome</keyword>
<protein>
    <submittedName>
        <fullName evidence="1">Uncharacterized protein</fullName>
    </submittedName>
</protein>